<dbReference type="Gene3D" id="3.40.50.720">
    <property type="entry name" value="NAD(P)-binding Rossmann-like Domain"/>
    <property type="match status" value="1"/>
</dbReference>
<dbReference type="Proteomes" id="UP000814176">
    <property type="component" value="Unassembled WGS sequence"/>
</dbReference>
<evidence type="ECO:0000256" key="2">
    <source>
        <dbReference type="ARBA" id="ARBA00023002"/>
    </source>
</evidence>
<gene>
    <name evidence="4" type="ORF">C8Q71DRAFT_793022</name>
</gene>
<dbReference type="Pfam" id="PF00107">
    <property type="entry name" value="ADH_zinc_N"/>
    <property type="match status" value="1"/>
</dbReference>
<dbReference type="SMART" id="SM00829">
    <property type="entry name" value="PKS_ER"/>
    <property type="match status" value="1"/>
</dbReference>
<dbReference type="RefSeq" id="XP_047772351.1">
    <property type="nucleotide sequence ID" value="XM_047925440.1"/>
</dbReference>
<accession>A0ABQ8JX93</accession>
<dbReference type="CDD" id="cd05286">
    <property type="entry name" value="QOR2"/>
    <property type="match status" value="1"/>
</dbReference>
<dbReference type="PANTHER" id="PTHR48106:SF13">
    <property type="entry name" value="QUINONE OXIDOREDUCTASE-RELATED"/>
    <property type="match status" value="1"/>
</dbReference>
<keyword evidence="5" id="KW-1185">Reference proteome</keyword>
<proteinExistence type="predicted"/>
<dbReference type="InterPro" id="IPR013154">
    <property type="entry name" value="ADH-like_N"/>
</dbReference>
<organism evidence="4 5">
    <name type="scientific">Rhodofomes roseus</name>
    <dbReference type="NCBI Taxonomy" id="34475"/>
    <lineage>
        <taxon>Eukaryota</taxon>
        <taxon>Fungi</taxon>
        <taxon>Dikarya</taxon>
        <taxon>Basidiomycota</taxon>
        <taxon>Agaricomycotina</taxon>
        <taxon>Agaricomycetes</taxon>
        <taxon>Polyporales</taxon>
        <taxon>Rhodofomes</taxon>
    </lineage>
</organism>
<dbReference type="InterPro" id="IPR047618">
    <property type="entry name" value="QOR-like"/>
</dbReference>
<dbReference type="SUPFAM" id="SSF51735">
    <property type="entry name" value="NAD(P)-binding Rossmann-fold domains"/>
    <property type="match status" value="1"/>
</dbReference>
<dbReference type="PANTHER" id="PTHR48106">
    <property type="entry name" value="QUINONE OXIDOREDUCTASE PIG3-RELATED"/>
    <property type="match status" value="1"/>
</dbReference>
<keyword evidence="2" id="KW-0560">Oxidoreductase</keyword>
<dbReference type="SUPFAM" id="SSF50129">
    <property type="entry name" value="GroES-like"/>
    <property type="match status" value="1"/>
</dbReference>
<dbReference type="EMBL" id="JADCUA010000050">
    <property type="protein sequence ID" value="KAH9828695.1"/>
    <property type="molecule type" value="Genomic_DNA"/>
</dbReference>
<name>A0ABQ8JX93_9APHY</name>
<evidence type="ECO:0000259" key="3">
    <source>
        <dbReference type="SMART" id="SM00829"/>
    </source>
</evidence>
<dbReference type="Gene3D" id="3.90.180.10">
    <property type="entry name" value="Medium-chain alcohol dehydrogenases, catalytic domain"/>
    <property type="match status" value="1"/>
</dbReference>
<keyword evidence="1" id="KW-0521">NADP</keyword>
<feature type="domain" description="Enoyl reductase (ER)" evidence="3">
    <location>
        <begin position="49"/>
        <end position="372"/>
    </location>
</feature>
<evidence type="ECO:0000313" key="5">
    <source>
        <dbReference type="Proteomes" id="UP000814176"/>
    </source>
</evidence>
<dbReference type="InterPro" id="IPR036291">
    <property type="entry name" value="NAD(P)-bd_dom_sf"/>
</dbReference>
<dbReference type="InterPro" id="IPR011032">
    <property type="entry name" value="GroES-like_sf"/>
</dbReference>
<dbReference type="GeneID" id="72006172"/>
<comment type="caution">
    <text evidence="4">The sequence shown here is derived from an EMBL/GenBank/DDBJ whole genome shotgun (WGS) entry which is preliminary data.</text>
</comment>
<evidence type="ECO:0000256" key="1">
    <source>
        <dbReference type="ARBA" id="ARBA00022857"/>
    </source>
</evidence>
<evidence type="ECO:0000313" key="4">
    <source>
        <dbReference type="EMBL" id="KAH9828695.1"/>
    </source>
</evidence>
<dbReference type="InterPro" id="IPR020843">
    <property type="entry name" value="ER"/>
</dbReference>
<dbReference type="InterPro" id="IPR013149">
    <property type="entry name" value="ADH-like_C"/>
</dbReference>
<dbReference type="Pfam" id="PF08240">
    <property type="entry name" value="ADH_N"/>
    <property type="match status" value="1"/>
</dbReference>
<reference evidence="4 5" key="1">
    <citation type="journal article" date="2021" name="Environ. Microbiol.">
        <title>Gene family expansions and transcriptome signatures uncover fungal adaptations to wood decay.</title>
        <authorList>
            <person name="Hage H."/>
            <person name="Miyauchi S."/>
            <person name="Viragh M."/>
            <person name="Drula E."/>
            <person name="Min B."/>
            <person name="Chaduli D."/>
            <person name="Navarro D."/>
            <person name="Favel A."/>
            <person name="Norest M."/>
            <person name="Lesage-Meessen L."/>
            <person name="Balint B."/>
            <person name="Merenyi Z."/>
            <person name="de Eugenio L."/>
            <person name="Morin E."/>
            <person name="Martinez A.T."/>
            <person name="Baldrian P."/>
            <person name="Stursova M."/>
            <person name="Martinez M.J."/>
            <person name="Novotny C."/>
            <person name="Magnuson J.K."/>
            <person name="Spatafora J.W."/>
            <person name="Maurice S."/>
            <person name="Pangilinan J."/>
            <person name="Andreopoulos W."/>
            <person name="LaButti K."/>
            <person name="Hundley H."/>
            <person name="Na H."/>
            <person name="Kuo A."/>
            <person name="Barry K."/>
            <person name="Lipzen A."/>
            <person name="Henrissat B."/>
            <person name="Riley R."/>
            <person name="Ahrendt S."/>
            <person name="Nagy L.G."/>
            <person name="Grigoriev I.V."/>
            <person name="Martin F."/>
            <person name="Rosso M.N."/>
        </authorList>
    </citation>
    <scope>NUCLEOTIDE SEQUENCE [LARGE SCALE GENOMIC DNA]</scope>
    <source>
        <strain evidence="4 5">CIRM-BRFM 1785</strain>
    </source>
</reference>
<protein>
    <recommendedName>
        <fullName evidence="3">Enoyl reductase (ER) domain-containing protein</fullName>
    </recommendedName>
</protein>
<sequence>MITSLRSTIASGRTTLRTQQVLRHLSTTPIARTMSFPKSVQAIAINKNGEVDVINKEAVPFPEHAPGNVIVKVNYGGVNFIDTYFRKGLYPAKSFPLTLGMEASGTIAALPTDEEVLNDEQYKKRGFKVGDKVAVMAPGIHAEYASVPWVKVFAVPNNVSLLTASAGLLQGLTALTFISEAYDVQKGDYVFVHTVAGGLGLLFAQLAKHRGAIVIGTTSTQEKADIAKQHGADHVILYPVENTVDRVLEITKGEGVHVIYDGVGKDTFEDNFKFIQRKGTIVCVGNASGAVPPFPPLKLVEKNLKLLRPSAINYLVTPEETLYYGTELFKLIASGVVKVNVYKEYPFTTEGAREAQTDLAERGGKTFGKLVIKIADE</sequence>